<evidence type="ECO:0000313" key="3">
    <source>
        <dbReference type="Proteomes" id="UP000042958"/>
    </source>
</evidence>
<feature type="compositionally biased region" description="Basic and acidic residues" evidence="1">
    <location>
        <begin position="483"/>
        <end position="493"/>
    </location>
</feature>
<dbReference type="STRING" id="104259.A0A0F7TDE3"/>
<feature type="compositionally biased region" description="Low complexity" evidence="1">
    <location>
        <begin position="559"/>
        <end position="569"/>
    </location>
</feature>
<evidence type="ECO:0000313" key="2">
    <source>
        <dbReference type="EMBL" id="CEJ54814.1"/>
    </source>
</evidence>
<feature type="region of interest" description="Disordered" evidence="1">
    <location>
        <begin position="105"/>
        <end position="129"/>
    </location>
</feature>
<dbReference type="AlphaFoldDB" id="A0A0F7TDE3"/>
<dbReference type="Proteomes" id="UP000042958">
    <property type="component" value="Unassembled WGS sequence"/>
</dbReference>
<feature type="compositionally biased region" description="Polar residues" evidence="1">
    <location>
        <begin position="419"/>
        <end position="433"/>
    </location>
</feature>
<feature type="region of interest" description="Disordered" evidence="1">
    <location>
        <begin position="407"/>
        <end position="433"/>
    </location>
</feature>
<feature type="compositionally biased region" description="Basic and acidic residues" evidence="1">
    <location>
        <begin position="160"/>
        <end position="176"/>
    </location>
</feature>
<feature type="region of interest" description="Disordered" evidence="1">
    <location>
        <begin position="445"/>
        <end position="522"/>
    </location>
</feature>
<feature type="compositionally biased region" description="Low complexity" evidence="1">
    <location>
        <begin position="447"/>
        <end position="462"/>
    </location>
</feature>
<dbReference type="OrthoDB" id="2351940at2759"/>
<keyword evidence="3" id="KW-1185">Reference proteome</keyword>
<feature type="region of interest" description="Disordered" evidence="1">
    <location>
        <begin position="1"/>
        <end position="37"/>
    </location>
</feature>
<feature type="compositionally biased region" description="Acidic residues" evidence="1">
    <location>
        <begin position="499"/>
        <end position="522"/>
    </location>
</feature>
<accession>A0A0F7TDE3</accession>
<feature type="region of interest" description="Disordered" evidence="1">
    <location>
        <begin position="220"/>
        <end position="290"/>
    </location>
</feature>
<evidence type="ECO:0000256" key="1">
    <source>
        <dbReference type="SAM" id="MobiDB-lite"/>
    </source>
</evidence>
<gene>
    <name evidence="2" type="ORF">PMG11_01106</name>
</gene>
<proteinExistence type="predicted"/>
<feature type="region of interest" description="Disordered" evidence="1">
    <location>
        <begin position="538"/>
        <end position="569"/>
    </location>
</feature>
<protein>
    <submittedName>
        <fullName evidence="2">Uncharacterized protein</fullName>
    </submittedName>
</protein>
<feature type="region of interest" description="Disordered" evidence="1">
    <location>
        <begin position="160"/>
        <end position="194"/>
    </location>
</feature>
<sequence length="636" mass="71534">MSGNSGNPPGDPGNPGNSSNLRNSGNYDYPPASLWPRPSRLYDGQLSQQSFRERYPHTQDLIDTLNAQQNRLNADTNTSPWLRLIENVGSGESTESLAELHRISEEHMDQTGGTPRENQRATETARPSTGARLHYLRSLLHSGRNRSNADETSRALETLDREIEEHNLDQIRDRNSSNESRSGEPVSFNIPRPPQIDFASLRSSHRTLWDQVRAEFGINAQSPARANSYQEPSRPTTSSRSLRRRSFRPDLRGSSNLNDPIPIPSLMPRSASASSGRDGRGRLKRRKLDADDNREGFRGFNYGHNGQVVPGPLQMEIASCDGGIYDPDGDSSFPDNVLQNDQSVYCTKSDRCNIVLRHRGEAPFCLKKIVIKAPRTGFDSPIQEGMVFVSMTSDELLARTAQYQIQYSSPRRRRRNRRSGLQPSQEYLNSYRSPLQSLDRTVLMGPASHSASESENANRNVNDPQADFRITTEYDEYPEDNLFMEREDEDRPSVAELEQVQEDDDLCSESEDSISEDEDLDDANMSNVHRRRIELQRLQSAQRRRPASLVNPIPPPSSAPTGSSGTSPPFEVLKPHARFFIEREKSMVSIKFDPPPSGRFILIKLWSPRSDGNIDIQSIIAHGFAGPRFFPSGGFR</sequence>
<reference evidence="3" key="1">
    <citation type="journal article" date="2015" name="Genome Announc.">
        <title>Draft genome sequence of the fungus Penicillium brasilianum MG11.</title>
        <authorList>
            <person name="Horn F."/>
            <person name="Linde J."/>
            <person name="Mattern D.J."/>
            <person name="Walther G."/>
            <person name="Guthke R."/>
            <person name="Brakhage A.A."/>
            <person name="Valiante V."/>
        </authorList>
    </citation>
    <scope>NUCLEOTIDE SEQUENCE [LARGE SCALE GENOMIC DNA]</scope>
    <source>
        <strain evidence="3">MG11</strain>
    </source>
</reference>
<feature type="compositionally biased region" description="Polar residues" evidence="1">
    <location>
        <begin position="220"/>
        <end position="231"/>
    </location>
</feature>
<feature type="compositionally biased region" description="Low complexity" evidence="1">
    <location>
        <begin position="1"/>
        <end position="20"/>
    </location>
</feature>
<dbReference type="EMBL" id="CDHK01000001">
    <property type="protein sequence ID" value="CEJ54814.1"/>
    <property type="molecule type" value="Genomic_DNA"/>
</dbReference>
<name>A0A0F7TDE3_PENBI</name>
<organism evidence="2 3">
    <name type="scientific">Penicillium brasilianum</name>
    <dbReference type="NCBI Taxonomy" id="104259"/>
    <lineage>
        <taxon>Eukaryota</taxon>
        <taxon>Fungi</taxon>
        <taxon>Dikarya</taxon>
        <taxon>Ascomycota</taxon>
        <taxon>Pezizomycotina</taxon>
        <taxon>Eurotiomycetes</taxon>
        <taxon>Eurotiomycetidae</taxon>
        <taxon>Eurotiales</taxon>
        <taxon>Aspergillaceae</taxon>
        <taxon>Penicillium</taxon>
    </lineage>
</organism>